<dbReference type="GO" id="GO:0005319">
    <property type="term" value="F:lipid transporter activity"/>
    <property type="evidence" value="ECO:0007669"/>
    <property type="project" value="TreeGrafter"/>
</dbReference>
<accession>A0A914URY8</accession>
<evidence type="ECO:0000313" key="15">
    <source>
        <dbReference type="Proteomes" id="UP000887566"/>
    </source>
</evidence>
<evidence type="ECO:0000256" key="3">
    <source>
        <dbReference type="ARBA" id="ARBA00016324"/>
    </source>
</evidence>
<feature type="transmembrane region" description="Helical" evidence="14">
    <location>
        <begin position="53"/>
        <end position="70"/>
    </location>
</feature>
<keyword evidence="9 14" id="KW-0249">Electron transport</keyword>
<proteinExistence type="inferred from homology"/>
<evidence type="ECO:0000256" key="11">
    <source>
        <dbReference type="ARBA" id="ARBA00023128"/>
    </source>
</evidence>
<comment type="function">
    <text evidence="14">Component of the ubiquinol-cytochrome c oxidoreductase, a multisubunit transmembrane complex that is part of the mitochondrial electron transport chain which drives oxidative phosphorylation. The complex plays an important role in the uptake of multiple carbon sources present in different host niches.</text>
</comment>
<dbReference type="GO" id="GO:0008047">
    <property type="term" value="F:enzyme activator activity"/>
    <property type="evidence" value="ECO:0007669"/>
    <property type="project" value="InterPro"/>
</dbReference>
<evidence type="ECO:0000256" key="4">
    <source>
        <dbReference type="ARBA" id="ARBA00022448"/>
    </source>
</evidence>
<keyword evidence="8 14" id="KW-0999">Mitochondrion inner membrane</keyword>
<organism evidence="15 16">
    <name type="scientific">Plectus sambesii</name>
    <dbReference type="NCBI Taxonomy" id="2011161"/>
    <lineage>
        <taxon>Eukaryota</taxon>
        <taxon>Metazoa</taxon>
        <taxon>Ecdysozoa</taxon>
        <taxon>Nematoda</taxon>
        <taxon>Chromadorea</taxon>
        <taxon>Plectida</taxon>
        <taxon>Plectina</taxon>
        <taxon>Plectoidea</taxon>
        <taxon>Plectidae</taxon>
        <taxon>Plectus</taxon>
    </lineage>
</organism>
<dbReference type="PANTHER" id="PTHR17357">
    <property type="entry name" value="GM2 GANGLIOSIDE ACTIVATOR PROTEIN"/>
    <property type="match status" value="1"/>
</dbReference>
<comment type="subcellular location">
    <subcellularLocation>
        <location evidence="1 14">Mitochondrion inner membrane</location>
        <topology evidence="1 14">Single-pass membrane protein</topology>
    </subcellularLocation>
</comment>
<evidence type="ECO:0000256" key="9">
    <source>
        <dbReference type="ARBA" id="ARBA00022982"/>
    </source>
</evidence>
<keyword evidence="11 14" id="KW-0496">Mitochondrion</keyword>
<dbReference type="GO" id="GO:0006122">
    <property type="term" value="P:mitochondrial electron transport, ubiquinol to cytochrome c"/>
    <property type="evidence" value="ECO:0007669"/>
    <property type="project" value="UniProtKB-UniRule"/>
</dbReference>
<dbReference type="InterPro" id="IPR004205">
    <property type="entry name" value="Cyt_bc1_su8"/>
</dbReference>
<comment type="subunit">
    <text evidence="13 14">Component of the ubiquinol-cytochrome c oxidoreductase (cytochrome b-c1 complex, complex III, CIII), a multisubunit enzyme composed of 11 subunits. The complex is composed of 3 respiratory subunits cytochrome b, cytochrome c1 and Rieske protein UQCRFS1, 2 core protein subunits UQCRC1/QCR1 and UQCRC2/QCR2, and 6 low-molecular weight protein subunits UQCRH/QCR6, UQCRB/QCR7, UQCRQ/QCR8, UQCR10/QCR9, UQCR11/QCR10 and subunit 9, the cleavage product of Rieske protein UQCRFS1. The complex exists as an obligatory dimer and forms supercomplexes (SCs) in the inner mitochondrial membrane with NADH-ubiquinone oxidoreductase (complex I, CI) and cytochrome c oxidase (complex IV, CIV), resulting in different assemblies (supercomplex SCI(1)III(2)IV(1) and megacomplex MCI(2)III(2)IV(2)). Interacts with UQCC6.</text>
</comment>
<dbReference type="SUPFAM" id="SSF81508">
    <property type="entry name" value="Ubiquinone-binding protein QP-C of cytochrome bc1 complex (Ubiquinol-cytochrome c reductase)"/>
    <property type="match status" value="1"/>
</dbReference>
<dbReference type="GO" id="GO:0009898">
    <property type="term" value="C:cytoplasmic side of plasma membrane"/>
    <property type="evidence" value="ECO:0007669"/>
    <property type="project" value="TreeGrafter"/>
</dbReference>
<dbReference type="AlphaFoldDB" id="A0A914URY8"/>
<keyword evidence="6 14" id="KW-0812">Transmembrane</keyword>
<keyword evidence="5 14" id="KW-0679">Respiratory chain</keyword>
<comment type="similarity">
    <text evidence="2 14">Belongs to the UQCRQ/QCR8 family.</text>
</comment>
<dbReference type="Gene3D" id="1.20.5.210">
    <property type="entry name" value="Cytochrome b-c1 complex subunit 8"/>
    <property type="match status" value="1"/>
</dbReference>
<dbReference type="WBParaSite" id="PSAMB.scaffold11716size3173.g34353.t1">
    <property type="protein sequence ID" value="PSAMB.scaffold11716size3173.g34353.t1"/>
    <property type="gene ID" value="PSAMB.scaffold11716size3173.g34353"/>
</dbReference>
<evidence type="ECO:0000256" key="1">
    <source>
        <dbReference type="ARBA" id="ARBA00004434"/>
    </source>
</evidence>
<evidence type="ECO:0000256" key="12">
    <source>
        <dbReference type="ARBA" id="ARBA00023136"/>
    </source>
</evidence>
<dbReference type="GO" id="GO:0006689">
    <property type="term" value="P:ganglioside catabolic process"/>
    <property type="evidence" value="ECO:0007669"/>
    <property type="project" value="InterPro"/>
</dbReference>
<dbReference type="SUPFAM" id="SSF63707">
    <property type="entry name" value="Ganglioside M2 (gm2) activator"/>
    <property type="match status" value="1"/>
</dbReference>
<evidence type="ECO:0000256" key="2">
    <source>
        <dbReference type="ARBA" id="ARBA00007668"/>
    </source>
</evidence>
<evidence type="ECO:0000256" key="14">
    <source>
        <dbReference type="RuleBase" id="RU368118"/>
    </source>
</evidence>
<sequence length="341" mass="38601">MRTSIVRMGKHFGNLGKIYGEYRFAISPYEQRAFKNFGKDAFVNVFNSYVRNLWYFYVPPAAMVYLTITWAKKENVELHTFGGVSRSSSVVDGAAASLLYLRVLHSLINPSLASTMKASLVGPLALAAALLAVAYADGGDEDERSFKSDRFKRQSPLSRAWEETLPGVKPFWENYNSGPHGIVIRGWQFSRCASEQWTQYPVNVSNIVIWPDYPRFPGPIFFNVTMDVDEKLPEDRIEMDLEVRHAVTNKGGTKGWQVIPCQGWNILDGCDGVGSCRYCDMLKKCKDTVKTAHKYVNDRKAEDFLKNNDLCPPPKGHWTMTFSKVFTTEDLPKSFFGPLQS</sequence>
<dbReference type="Gene3D" id="2.70.220.10">
    <property type="entry name" value="Ganglioside GM2 activator"/>
    <property type="match status" value="1"/>
</dbReference>
<keyword evidence="12 14" id="KW-0472">Membrane</keyword>
<dbReference type="InterPro" id="IPR036642">
    <property type="entry name" value="Cyt_bc1_su8_sf"/>
</dbReference>
<evidence type="ECO:0000256" key="8">
    <source>
        <dbReference type="ARBA" id="ARBA00022792"/>
    </source>
</evidence>
<keyword evidence="10 14" id="KW-1133">Transmembrane helix</keyword>
<dbReference type="Pfam" id="PF02939">
    <property type="entry name" value="UcrQ"/>
    <property type="match status" value="1"/>
</dbReference>
<dbReference type="InterPro" id="IPR036846">
    <property type="entry name" value="GM2-AP_sf"/>
</dbReference>
<evidence type="ECO:0000256" key="13">
    <source>
        <dbReference type="ARBA" id="ARBA00047105"/>
    </source>
</evidence>
<evidence type="ECO:0000256" key="5">
    <source>
        <dbReference type="ARBA" id="ARBA00022660"/>
    </source>
</evidence>
<evidence type="ECO:0000313" key="16">
    <source>
        <dbReference type="WBParaSite" id="PSAMB.scaffold11716size3173.g34353.t1"/>
    </source>
</evidence>
<keyword evidence="15" id="KW-1185">Reference proteome</keyword>
<keyword evidence="7" id="KW-0732">Signal</keyword>
<evidence type="ECO:0000256" key="10">
    <source>
        <dbReference type="ARBA" id="ARBA00022989"/>
    </source>
</evidence>
<evidence type="ECO:0000256" key="6">
    <source>
        <dbReference type="ARBA" id="ARBA00022692"/>
    </source>
</evidence>
<dbReference type="InterPro" id="IPR028996">
    <property type="entry name" value="GM2-AP"/>
</dbReference>
<dbReference type="Proteomes" id="UP000887566">
    <property type="component" value="Unplaced"/>
</dbReference>
<dbReference type="GO" id="GO:0045275">
    <property type="term" value="C:respiratory chain complex III"/>
    <property type="evidence" value="ECO:0007669"/>
    <property type="project" value="UniProtKB-UniRule"/>
</dbReference>
<reference evidence="16" key="1">
    <citation type="submission" date="2022-11" db="UniProtKB">
        <authorList>
            <consortium name="WormBaseParasite"/>
        </authorList>
    </citation>
    <scope>IDENTIFICATION</scope>
</reference>
<dbReference type="GO" id="GO:0005743">
    <property type="term" value="C:mitochondrial inner membrane"/>
    <property type="evidence" value="ECO:0007669"/>
    <property type="project" value="UniProtKB-SubCell"/>
</dbReference>
<name>A0A914URY8_9BILA</name>
<keyword evidence="4 14" id="KW-0813">Transport</keyword>
<evidence type="ECO:0000256" key="7">
    <source>
        <dbReference type="ARBA" id="ARBA00022729"/>
    </source>
</evidence>
<protein>
    <recommendedName>
        <fullName evidence="3 14">Cytochrome b-c1 complex subunit 8</fullName>
    </recommendedName>
    <alternativeName>
        <fullName evidence="14">Complex III subunit 8</fullName>
    </alternativeName>
</protein>
<dbReference type="PANTHER" id="PTHR17357:SF0">
    <property type="entry name" value="GANGLIOSIDE GM2 ACTIVATOR"/>
    <property type="match status" value="1"/>
</dbReference>